<dbReference type="AlphaFoldDB" id="A0A1V4SPS4"/>
<accession>A0A1V4SPS4</accession>
<dbReference type="OrthoDB" id="1711036at2"/>
<dbReference type="GO" id="GO:0030428">
    <property type="term" value="C:cell septum"/>
    <property type="evidence" value="ECO:0007669"/>
    <property type="project" value="TreeGrafter"/>
</dbReference>
<dbReference type="InterPro" id="IPR007838">
    <property type="entry name" value="Cell_div_ZapA-like"/>
</dbReference>
<keyword evidence="6" id="KW-0131">Cell cycle</keyword>
<evidence type="ECO:0000256" key="3">
    <source>
        <dbReference type="ARBA" id="ARBA00022490"/>
    </source>
</evidence>
<keyword evidence="3" id="KW-0963">Cytoplasm</keyword>
<comment type="subcellular location">
    <subcellularLocation>
        <location evidence="1">Cytoplasm</location>
    </subcellularLocation>
</comment>
<evidence type="ECO:0000256" key="6">
    <source>
        <dbReference type="ARBA" id="ARBA00023306"/>
    </source>
</evidence>
<evidence type="ECO:0000256" key="10">
    <source>
        <dbReference type="SAM" id="Coils"/>
    </source>
</evidence>
<evidence type="ECO:0000256" key="1">
    <source>
        <dbReference type="ARBA" id="ARBA00004496"/>
    </source>
</evidence>
<dbReference type="SUPFAM" id="SSF102829">
    <property type="entry name" value="Cell division protein ZapA-like"/>
    <property type="match status" value="1"/>
</dbReference>
<feature type="coiled-coil region" evidence="10">
    <location>
        <begin position="69"/>
        <end position="106"/>
    </location>
</feature>
<keyword evidence="5" id="KW-0717">Septation</keyword>
<dbReference type="InterPro" id="IPR053712">
    <property type="entry name" value="Bac_CellDiv_Activator"/>
</dbReference>
<dbReference type="RefSeq" id="WP_080062819.1">
    <property type="nucleotide sequence ID" value="NZ_MZGX01000002.1"/>
</dbReference>
<gene>
    <name evidence="11" type="primary">zapA</name>
    <name evidence="11" type="ORF">CLHUN_03230</name>
</gene>
<evidence type="ECO:0000313" key="12">
    <source>
        <dbReference type="Proteomes" id="UP000191554"/>
    </source>
</evidence>
<sequence>MTSKNKVVIRIAGKDYTLVGIESDEYIQKVGLYIDRKMNEILMRNNRLSTSLAAVLTAINVADDFFKTREEEVALRKEKEAVNEELERLRKENLQLKEENGGLTAKNTKLQLDLAKREAELGEVRNSIDKGSRSVVQKTLSGYDM</sequence>
<evidence type="ECO:0000256" key="8">
    <source>
        <dbReference type="ARBA" id="ARBA00026068"/>
    </source>
</evidence>
<name>A0A1V4SPS4_RUMHU</name>
<keyword evidence="4 11" id="KW-0132">Cell division</keyword>
<dbReference type="STRING" id="48256.CLHUN_03230"/>
<dbReference type="Pfam" id="PF05164">
    <property type="entry name" value="ZapA"/>
    <property type="match status" value="1"/>
</dbReference>
<evidence type="ECO:0000313" key="11">
    <source>
        <dbReference type="EMBL" id="OPX45850.1"/>
    </source>
</evidence>
<evidence type="ECO:0000256" key="9">
    <source>
        <dbReference type="ARBA" id="ARBA00033158"/>
    </source>
</evidence>
<keyword evidence="12" id="KW-1185">Reference proteome</keyword>
<dbReference type="GO" id="GO:0043093">
    <property type="term" value="P:FtsZ-dependent cytokinesis"/>
    <property type="evidence" value="ECO:0007669"/>
    <property type="project" value="TreeGrafter"/>
</dbReference>
<evidence type="ECO:0000256" key="4">
    <source>
        <dbReference type="ARBA" id="ARBA00022618"/>
    </source>
</evidence>
<dbReference type="GO" id="GO:0000921">
    <property type="term" value="P:septin ring assembly"/>
    <property type="evidence" value="ECO:0007669"/>
    <property type="project" value="TreeGrafter"/>
</dbReference>
<comment type="caution">
    <text evidence="11">The sequence shown here is derived from an EMBL/GenBank/DDBJ whole genome shotgun (WGS) entry which is preliminary data.</text>
</comment>
<dbReference type="Proteomes" id="UP000191554">
    <property type="component" value="Unassembled WGS sequence"/>
</dbReference>
<proteinExistence type="predicted"/>
<organism evidence="11 12">
    <name type="scientific">Ruminiclostridium hungatei</name>
    <name type="common">Clostridium hungatei</name>
    <dbReference type="NCBI Taxonomy" id="48256"/>
    <lineage>
        <taxon>Bacteria</taxon>
        <taxon>Bacillati</taxon>
        <taxon>Bacillota</taxon>
        <taxon>Clostridia</taxon>
        <taxon>Eubacteriales</taxon>
        <taxon>Oscillospiraceae</taxon>
        <taxon>Ruminiclostridium</taxon>
    </lineage>
</organism>
<comment type="function">
    <text evidence="7">Activator of cell division through the inhibition of FtsZ GTPase activity, therefore promoting FtsZ assembly into bundles of protofilaments necessary for the formation of the division Z ring. It is recruited early at mid-cell but it is not essential for cell division.</text>
</comment>
<dbReference type="GO" id="GO:0000917">
    <property type="term" value="P:division septum assembly"/>
    <property type="evidence" value="ECO:0007669"/>
    <property type="project" value="UniProtKB-KW"/>
</dbReference>
<dbReference type="InterPro" id="IPR036192">
    <property type="entry name" value="Cell_div_ZapA-like_sf"/>
</dbReference>
<comment type="subunit">
    <text evidence="8">Homodimer. Interacts with FtsZ.</text>
</comment>
<dbReference type="PANTHER" id="PTHR34981:SF1">
    <property type="entry name" value="CELL DIVISION PROTEIN ZAPA"/>
    <property type="match status" value="1"/>
</dbReference>
<dbReference type="EMBL" id="MZGX01000002">
    <property type="protein sequence ID" value="OPX45850.1"/>
    <property type="molecule type" value="Genomic_DNA"/>
</dbReference>
<evidence type="ECO:0000256" key="5">
    <source>
        <dbReference type="ARBA" id="ARBA00023210"/>
    </source>
</evidence>
<dbReference type="GO" id="GO:0005829">
    <property type="term" value="C:cytosol"/>
    <property type="evidence" value="ECO:0007669"/>
    <property type="project" value="TreeGrafter"/>
</dbReference>
<evidence type="ECO:0000256" key="7">
    <source>
        <dbReference type="ARBA" id="ARBA00024910"/>
    </source>
</evidence>
<dbReference type="PANTHER" id="PTHR34981">
    <property type="entry name" value="CELL DIVISION PROTEIN ZAPA"/>
    <property type="match status" value="1"/>
</dbReference>
<reference evidence="11 12" key="1">
    <citation type="submission" date="2017-03" db="EMBL/GenBank/DDBJ databases">
        <title>Genome sequence of Clostridium hungatei DSM 14427.</title>
        <authorList>
            <person name="Poehlein A."/>
            <person name="Daniel R."/>
        </authorList>
    </citation>
    <scope>NUCLEOTIDE SEQUENCE [LARGE SCALE GENOMIC DNA]</scope>
    <source>
        <strain evidence="11 12">DSM 14427</strain>
    </source>
</reference>
<evidence type="ECO:0000256" key="2">
    <source>
        <dbReference type="ARBA" id="ARBA00015195"/>
    </source>
</evidence>
<dbReference type="GO" id="GO:0032153">
    <property type="term" value="C:cell division site"/>
    <property type="evidence" value="ECO:0007669"/>
    <property type="project" value="TreeGrafter"/>
</dbReference>
<dbReference type="Gene3D" id="6.10.250.790">
    <property type="match status" value="1"/>
</dbReference>
<protein>
    <recommendedName>
        <fullName evidence="2">Cell division protein ZapA</fullName>
    </recommendedName>
    <alternativeName>
        <fullName evidence="9">Z ring-associated protein ZapA</fullName>
    </alternativeName>
</protein>
<keyword evidence="10" id="KW-0175">Coiled coil</keyword>